<dbReference type="GO" id="GO:0016651">
    <property type="term" value="F:oxidoreductase activity, acting on NAD(P)H"/>
    <property type="evidence" value="ECO:0007669"/>
    <property type="project" value="UniProtKB-ARBA"/>
</dbReference>
<evidence type="ECO:0000259" key="6">
    <source>
        <dbReference type="PROSITE" id="PS51379"/>
    </source>
</evidence>
<dbReference type="InterPro" id="IPR017896">
    <property type="entry name" value="4Fe4S_Fe-S-bd"/>
</dbReference>
<evidence type="ECO:0000259" key="5">
    <source>
        <dbReference type="PROSITE" id="PS50902"/>
    </source>
</evidence>
<evidence type="ECO:0000256" key="4">
    <source>
        <dbReference type="ARBA" id="ARBA00023014"/>
    </source>
</evidence>
<dbReference type="Gene3D" id="3.40.50.360">
    <property type="match status" value="1"/>
</dbReference>
<dbReference type="GO" id="GO:0046872">
    <property type="term" value="F:metal ion binding"/>
    <property type="evidence" value="ECO:0007669"/>
    <property type="project" value="UniProtKB-KW"/>
</dbReference>
<dbReference type="Gene3D" id="3.30.70.20">
    <property type="match status" value="1"/>
</dbReference>
<dbReference type="Pfam" id="PF12797">
    <property type="entry name" value="Fer4_2"/>
    <property type="match status" value="1"/>
</dbReference>
<proteinExistence type="predicted"/>
<organism evidence="7 8">
    <name type="scientific">Candidatus Borkfalkia avistercoris</name>
    <dbReference type="NCBI Taxonomy" id="2838504"/>
    <lineage>
        <taxon>Bacteria</taxon>
        <taxon>Bacillati</taxon>
        <taxon>Bacillota</taxon>
        <taxon>Clostridia</taxon>
        <taxon>Christensenellales</taxon>
        <taxon>Christensenellaceae</taxon>
        <taxon>Candidatus Borkfalkia</taxon>
    </lineage>
</organism>
<keyword evidence="3" id="KW-0408">Iron</keyword>
<dbReference type="SUPFAM" id="SSF52218">
    <property type="entry name" value="Flavoproteins"/>
    <property type="match status" value="1"/>
</dbReference>
<dbReference type="GO" id="GO:0051539">
    <property type="term" value="F:4 iron, 4 sulfur cluster binding"/>
    <property type="evidence" value="ECO:0007669"/>
    <property type="project" value="UniProtKB-KW"/>
</dbReference>
<dbReference type="PROSITE" id="PS00198">
    <property type="entry name" value="4FE4S_FER_1"/>
    <property type="match status" value="2"/>
</dbReference>
<feature type="domain" description="4Fe-4S ferredoxin-type" evidence="6">
    <location>
        <begin position="212"/>
        <end position="236"/>
    </location>
</feature>
<feature type="domain" description="Flavodoxin-like" evidence="5">
    <location>
        <begin position="3"/>
        <end position="151"/>
    </location>
</feature>
<comment type="caution">
    <text evidence="7">The sequence shown here is derived from an EMBL/GenBank/DDBJ whole genome shotgun (WGS) entry which is preliminary data.</text>
</comment>
<dbReference type="PANTHER" id="PTHR43687:SF1">
    <property type="entry name" value="FERREDOXIN III"/>
    <property type="match status" value="1"/>
</dbReference>
<dbReference type="Proteomes" id="UP000824132">
    <property type="component" value="Unassembled WGS sequence"/>
</dbReference>
<evidence type="ECO:0000256" key="3">
    <source>
        <dbReference type="ARBA" id="ARBA00023004"/>
    </source>
</evidence>
<sequence length="259" mass="27992">MRLTLMYFSPTRTTKKLVSAVGKVFFERLLCETRIADITPLAARMREYTFGEGDVLIFGAPVYGGRVPPLLLPFIEKLRGGGARAVALSVYGNRDYDDALAETRDLLEKAGFTVCAAAAFIGEHSYSEKVGQGRPDAEDLLAAATFGLAAFEKVSAGGKIGKKLRGEPPYKQYSPFMLAAKRMPAVDAQRCTHCGACVSVCPVCNIAADLSDLGRCIACAACVKLCPQGARSFTEPDVTGAKERLEKNCISRRTPEFFI</sequence>
<evidence type="ECO:0000313" key="8">
    <source>
        <dbReference type="Proteomes" id="UP000824132"/>
    </source>
</evidence>
<reference evidence="7" key="1">
    <citation type="journal article" date="2021" name="PeerJ">
        <title>Extensive microbial diversity within the chicken gut microbiome revealed by metagenomics and culture.</title>
        <authorList>
            <person name="Gilroy R."/>
            <person name="Ravi A."/>
            <person name="Getino M."/>
            <person name="Pursley I."/>
            <person name="Horton D.L."/>
            <person name="Alikhan N.F."/>
            <person name="Baker D."/>
            <person name="Gharbi K."/>
            <person name="Hall N."/>
            <person name="Watson M."/>
            <person name="Adriaenssens E.M."/>
            <person name="Foster-Nyarko E."/>
            <person name="Jarju S."/>
            <person name="Secka A."/>
            <person name="Antonio M."/>
            <person name="Oren A."/>
            <person name="Chaudhuri R.R."/>
            <person name="La Ragione R."/>
            <person name="Hildebrand F."/>
            <person name="Pallen M.J."/>
        </authorList>
    </citation>
    <scope>NUCLEOTIDE SEQUENCE</scope>
    <source>
        <strain evidence="7">CHK187-5294</strain>
    </source>
</reference>
<evidence type="ECO:0000313" key="7">
    <source>
        <dbReference type="EMBL" id="HIZ03010.1"/>
    </source>
</evidence>
<name>A0A9D2A7R9_9FIRM</name>
<dbReference type="SUPFAM" id="SSF54862">
    <property type="entry name" value="4Fe-4S ferredoxins"/>
    <property type="match status" value="1"/>
</dbReference>
<dbReference type="InterPro" id="IPR017900">
    <property type="entry name" value="4Fe4S_Fe_S_CS"/>
</dbReference>
<evidence type="ECO:0000256" key="1">
    <source>
        <dbReference type="ARBA" id="ARBA00022485"/>
    </source>
</evidence>
<protein>
    <submittedName>
        <fullName evidence="7">4Fe-4S binding protein</fullName>
    </submittedName>
</protein>
<reference evidence="7" key="2">
    <citation type="submission" date="2021-04" db="EMBL/GenBank/DDBJ databases">
        <authorList>
            <person name="Gilroy R."/>
        </authorList>
    </citation>
    <scope>NUCLEOTIDE SEQUENCE</scope>
    <source>
        <strain evidence="7">CHK187-5294</strain>
    </source>
</reference>
<dbReference type="Pfam" id="PF00037">
    <property type="entry name" value="Fer4"/>
    <property type="match status" value="1"/>
</dbReference>
<dbReference type="PANTHER" id="PTHR43687">
    <property type="entry name" value="ADENYLYLSULFATE REDUCTASE, BETA SUBUNIT"/>
    <property type="match status" value="1"/>
</dbReference>
<dbReference type="PROSITE" id="PS50902">
    <property type="entry name" value="FLAVODOXIN_LIKE"/>
    <property type="match status" value="1"/>
</dbReference>
<keyword evidence="2" id="KW-0479">Metal-binding</keyword>
<dbReference type="InterPro" id="IPR029039">
    <property type="entry name" value="Flavoprotein-like_sf"/>
</dbReference>
<gene>
    <name evidence="7" type="ORF">H9727_01865</name>
</gene>
<feature type="domain" description="4Fe-4S ferredoxin-type" evidence="6">
    <location>
        <begin position="182"/>
        <end position="211"/>
    </location>
</feature>
<dbReference type="GO" id="GO:0010181">
    <property type="term" value="F:FMN binding"/>
    <property type="evidence" value="ECO:0007669"/>
    <property type="project" value="InterPro"/>
</dbReference>
<dbReference type="InterPro" id="IPR008254">
    <property type="entry name" value="Flavodoxin/NO_synth"/>
</dbReference>
<keyword evidence="4" id="KW-0411">Iron-sulfur</keyword>
<dbReference type="InterPro" id="IPR050572">
    <property type="entry name" value="Fe-S_Ferredoxin"/>
</dbReference>
<dbReference type="AlphaFoldDB" id="A0A9D2A7R9"/>
<keyword evidence="1" id="KW-0004">4Fe-4S</keyword>
<dbReference type="EMBL" id="DXCL01000010">
    <property type="protein sequence ID" value="HIZ03010.1"/>
    <property type="molecule type" value="Genomic_DNA"/>
</dbReference>
<dbReference type="PROSITE" id="PS51379">
    <property type="entry name" value="4FE4S_FER_2"/>
    <property type="match status" value="2"/>
</dbReference>
<evidence type="ECO:0000256" key="2">
    <source>
        <dbReference type="ARBA" id="ARBA00022723"/>
    </source>
</evidence>
<accession>A0A9D2A7R9</accession>